<organism evidence="1 2">
    <name type="scientific">Candidatus Schekmanbacteria bacterium RBG_13_48_7</name>
    <dbReference type="NCBI Taxonomy" id="1817878"/>
    <lineage>
        <taxon>Bacteria</taxon>
        <taxon>Candidatus Schekmaniibacteriota</taxon>
    </lineage>
</organism>
<dbReference type="Proteomes" id="UP000179266">
    <property type="component" value="Unassembled WGS sequence"/>
</dbReference>
<dbReference type="EMBL" id="MGDD01000073">
    <property type="protein sequence ID" value="OGL47441.1"/>
    <property type="molecule type" value="Genomic_DNA"/>
</dbReference>
<evidence type="ECO:0000313" key="2">
    <source>
        <dbReference type="Proteomes" id="UP000179266"/>
    </source>
</evidence>
<comment type="caution">
    <text evidence="1">The sequence shown here is derived from an EMBL/GenBank/DDBJ whole genome shotgun (WGS) entry which is preliminary data.</text>
</comment>
<evidence type="ECO:0000313" key="1">
    <source>
        <dbReference type="EMBL" id="OGL47441.1"/>
    </source>
</evidence>
<sequence length="188" mass="21752">MLDRVRIQLSSLIYLQFEHRSRKSRLSNGYIYNLYQSNFEGPSLDCKSDLFDIYEFHDYGRACIGIEHKCCKQYADAEREIRYEGWDSMPDRKAFAFSSDNCPSDYHCNMGGIKDNLINILKEANKIQRIPSPMYLPYIGSFAHTEYMDAYCENCNSGMGPETFGINCVVNNDEAKRVLINTVTNVRD</sequence>
<dbReference type="AlphaFoldDB" id="A0A1F7S150"/>
<protein>
    <submittedName>
        <fullName evidence="1">Uncharacterized protein</fullName>
    </submittedName>
</protein>
<name>A0A1F7S150_9BACT</name>
<reference evidence="1 2" key="1">
    <citation type="journal article" date="2016" name="Nat. Commun.">
        <title>Thousands of microbial genomes shed light on interconnected biogeochemical processes in an aquifer system.</title>
        <authorList>
            <person name="Anantharaman K."/>
            <person name="Brown C.T."/>
            <person name="Hug L.A."/>
            <person name="Sharon I."/>
            <person name="Castelle C.J."/>
            <person name="Probst A.J."/>
            <person name="Thomas B.C."/>
            <person name="Singh A."/>
            <person name="Wilkins M.J."/>
            <person name="Karaoz U."/>
            <person name="Brodie E.L."/>
            <person name="Williams K.H."/>
            <person name="Hubbard S.S."/>
            <person name="Banfield J.F."/>
        </authorList>
    </citation>
    <scope>NUCLEOTIDE SEQUENCE [LARGE SCALE GENOMIC DNA]</scope>
</reference>
<proteinExistence type="predicted"/>
<gene>
    <name evidence="1" type="ORF">A2161_01030</name>
</gene>
<accession>A0A1F7S150</accession>